<dbReference type="GO" id="GO:0005737">
    <property type="term" value="C:cytoplasm"/>
    <property type="evidence" value="ECO:0007669"/>
    <property type="project" value="UniProtKB-SubCell"/>
</dbReference>
<sequence length="185" mass="20237">MIAKLTGKPEILDNQSIILDVNNVGYKIFFNPKPNQPLPSTLFIHTHVKDDALDLYGFIAKDELQLFKLLISVSGIGPKTGINVMDKGVEAITQAVSKGDVDFFTTVPRLGRKNAQKIIIELKSKLGGLKDLDLTSDTSETKDAITALISLGFSRSEAREALNQVFDQPTLEAKISQAIKLLGKK</sequence>
<accession>A0A1J5BBP2</accession>
<dbReference type="GO" id="GO:0009379">
    <property type="term" value="C:Holliday junction helicase complex"/>
    <property type="evidence" value="ECO:0007669"/>
    <property type="project" value="InterPro"/>
</dbReference>
<evidence type="ECO:0000256" key="1">
    <source>
        <dbReference type="ARBA" id="ARBA00022490"/>
    </source>
</evidence>
<feature type="region of interest" description="Domain III" evidence="6">
    <location>
        <begin position="136"/>
        <end position="185"/>
    </location>
</feature>
<dbReference type="InterPro" id="IPR010994">
    <property type="entry name" value="RuvA_2-like"/>
</dbReference>
<comment type="function">
    <text evidence="6">The RuvA-RuvB-RuvC complex processes Holliday junction (HJ) DNA during genetic recombination and DNA repair, while the RuvA-RuvB complex plays an important role in the rescue of blocked DNA replication forks via replication fork reversal (RFR). RuvA specifically binds to HJ cruciform DNA, conferring on it an open structure. The RuvB hexamer acts as an ATP-dependent pump, pulling dsDNA into and through the RuvAB complex. HJ branch migration allows RuvC to scan DNA until it finds its consensus sequence, where it cleaves and resolves the cruciform DNA.</text>
</comment>
<dbReference type="InterPro" id="IPR013849">
    <property type="entry name" value="DNA_helicase_Holl-junc_RuvA_I"/>
</dbReference>
<keyword evidence="9" id="KW-0067">ATP-binding</keyword>
<evidence type="ECO:0000313" key="10">
    <source>
        <dbReference type="Proteomes" id="UP000183605"/>
    </source>
</evidence>
<evidence type="ECO:0000259" key="8">
    <source>
        <dbReference type="Pfam" id="PF07499"/>
    </source>
</evidence>
<dbReference type="SUPFAM" id="SSF46929">
    <property type="entry name" value="DNA helicase RuvA subunit, C-terminal domain"/>
    <property type="match status" value="1"/>
</dbReference>
<dbReference type="GO" id="GO:0048476">
    <property type="term" value="C:Holliday junction resolvase complex"/>
    <property type="evidence" value="ECO:0007669"/>
    <property type="project" value="UniProtKB-UniRule"/>
</dbReference>
<dbReference type="GO" id="GO:0009378">
    <property type="term" value="F:four-way junction helicase activity"/>
    <property type="evidence" value="ECO:0007669"/>
    <property type="project" value="InterPro"/>
</dbReference>
<dbReference type="SUPFAM" id="SSF50249">
    <property type="entry name" value="Nucleic acid-binding proteins"/>
    <property type="match status" value="1"/>
</dbReference>
<dbReference type="GO" id="GO:0006310">
    <property type="term" value="P:DNA recombination"/>
    <property type="evidence" value="ECO:0007669"/>
    <property type="project" value="UniProtKB-UniRule"/>
</dbReference>
<dbReference type="Pfam" id="PF14520">
    <property type="entry name" value="HHH_5"/>
    <property type="match status" value="1"/>
</dbReference>
<comment type="caution">
    <text evidence="6">Lacks conserved residue(s) required for the propagation of feature annotation.</text>
</comment>
<comment type="similarity">
    <text evidence="6">Belongs to the RuvA family.</text>
</comment>
<evidence type="ECO:0000256" key="3">
    <source>
        <dbReference type="ARBA" id="ARBA00023125"/>
    </source>
</evidence>
<dbReference type="InterPro" id="IPR011114">
    <property type="entry name" value="RuvA_C"/>
</dbReference>
<comment type="caution">
    <text evidence="9">The sequence shown here is derived from an EMBL/GenBank/DDBJ whole genome shotgun (WGS) entry which is preliminary data.</text>
</comment>
<dbReference type="AlphaFoldDB" id="A0A1J5BBP2"/>
<comment type="subunit">
    <text evidence="6">Homotetramer. Forms an RuvA(8)-RuvB(12)-Holliday junction (HJ) complex. HJ DNA is sandwiched between 2 RuvA tetramers; dsDNA enters through RuvA and exits via RuvB. An RuvB hexamer assembles on each DNA strand where it exits the tetramer. Each RuvB hexamer is contacted by two RuvA subunits (via domain III) on 2 adjacent RuvB subunits; this complex drives branch migration. In the full resolvosome a probable DNA-RuvA(4)-RuvB(12)-RuvC(2) complex forms which resolves the HJ.</text>
</comment>
<dbReference type="InterPro" id="IPR036267">
    <property type="entry name" value="RuvA_C_sf"/>
</dbReference>
<keyword evidence="9" id="KW-0347">Helicase</keyword>
<dbReference type="CDD" id="cd14332">
    <property type="entry name" value="UBA_RuvA_C"/>
    <property type="match status" value="1"/>
</dbReference>
<dbReference type="GO" id="GO:0000400">
    <property type="term" value="F:four-way junction DNA binding"/>
    <property type="evidence" value="ECO:0007669"/>
    <property type="project" value="UniProtKB-UniRule"/>
</dbReference>
<keyword evidence="9" id="KW-0378">Hydrolase</keyword>
<dbReference type="GO" id="GO:0005524">
    <property type="term" value="F:ATP binding"/>
    <property type="evidence" value="ECO:0007669"/>
    <property type="project" value="InterPro"/>
</dbReference>
<dbReference type="InterPro" id="IPR012340">
    <property type="entry name" value="NA-bd_OB-fold"/>
</dbReference>
<evidence type="ECO:0000256" key="2">
    <source>
        <dbReference type="ARBA" id="ARBA00022763"/>
    </source>
</evidence>
<dbReference type="Gene3D" id="2.40.50.140">
    <property type="entry name" value="Nucleic acid-binding proteins"/>
    <property type="match status" value="1"/>
</dbReference>
<dbReference type="GO" id="GO:0006281">
    <property type="term" value="P:DNA repair"/>
    <property type="evidence" value="ECO:0007669"/>
    <property type="project" value="UniProtKB-UniRule"/>
</dbReference>
<name>A0A1J5BBP2_9BACT</name>
<evidence type="ECO:0000259" key="7">
    <source>
        <dbReference type="Pfam" id="PF01330"/>
    </source>
</evidence>
<reference evidence="9 10" key="1">
    <citation type="journal article" date="2016" name="Environ. Microbiol.">
        <title>Genomic resolution of a cold subsurface aquifer community provides metabolic insights for novel microbes adapted to high CO concentrations.</title>
        <authorList>
            <person name="Probst A.J."/>
            <person name="Castelle C.J."/>
            <person name="Singh A."/>
            <person name="Brown C.T."/>
            <person name="Anantharaman K."/>
            <person name="Sharon I."/>
            <person name="Hug L.A."/>
            <person name="Burstein D."/>
            <person name="Emerson J.B."/>
            <person name="Thomas B.C."/>
            <person name="Banfield J.F."/>
        </authorList>
    </citation>
    <scope>NUCLEOTIDE SEQUENCE [LARGE SCALE GENOMIC DNA]</scope>
    <source>
        <strain evidence="9">CG2_30_44_31</strain>
    </source>
</reference>
<keyword evidence="4 6" id="KW-0233">DNA recombination</keyword>
<comment type="domain">
    <text evidence="6">Has three domains with a flexible linker between the domains II and III and assumes an 'L' shape. Domain III is highly mobile and contacts RuvB.</text>
</comment>
<proteinExistence type="inferred from homology"/>
<keyword evidence="5 6" id="KW-0234">DNA repair</keyword>
<feature type="domain" description="DNA helicase Holliday junction RuvA type" evidence="7">
    <location>
        <begin position="1"/>
        <end position="57"/>
    </location>
</feature>
<dbReference type="SUPFAM" id="SSF47781">
    <property type="entry name" value="RuvA domain 2-like"/>
    <property type="match status" value="1"/>
</dbReference>
<dbReference type="Gene3D" id="1.10.8.10">
    <property type="entry name" value="DNA helicase RuvA subunit, C-terminal domain"/>
    <property type="match status" value="1"/>
</dbReference>
<evidence type="ECO:0000256" key="5">
    <source>
        <dbReference type="ARBA" id="ARBA00023204"/>
    </source>
</evidence>
<dbReference type="Pfam" id="PF01330">
    <property type="entry name" value="RuvA_N"/>
    <property type="match status" value="1"/>
</dbReference>
<evidence type="ECO:0000256" key="6">
    <source>
        <dbReference type="HAMAP-Rule" id="MF_00031"/>
    </source>
</evidence>
<gene>
    <name evidence="6" type="primary">ruvA</name>
    <name evidence="9" type="ORF">AUK18_00350</name>
</gene>
<dbReference type="Proteomes" id="UP000183605">
    <property type="component" value="Unassembled WGS sequence"/>
</dbReference>
<keyword evidence="9" id="KW-0547">Nucleotide-binding</keyword>
<organism evidence="9 10">
    <name type="scientific">Candidatus Beckwithbacteria bacterium CG2_30_44_31</name>
    <dbReference type="NCBI Taxonomy" id="1805035"/>
    <lineage>
        <taxon>Bacteria</taxon>
        <taxon>Candidatus Beckwithiibacteriota</taxon>
    </lineage>
</organism>
<keyword evidence="1 6" id="KW-0963">Cytoplasm</keyword>
<keyword evidence="3 6" id="KW-0238">DNA-binding</keyword>
<keyword evidence="2 6" id="KW-0227">DNA damage</keyword>
<dbReference type="InterPro" id="IPR000085">
    <property type="entry name" value="RuvA"/>
</dbReference>
<protein>
    <recommendedName>
        <fullName evidence="6">Holliday junction branch migration complex subunit RuvA</fullName>
    </recommendedName>
</protein>
<feature type="domain" description="Holliday junction DNA helicase RuvA C-terminal" evidence="8">
    <location>
        <begin position="141"/>
        <end position="182"/>
    </location>
</feature>
<comment type="subcellular location">
    <subcellularLocation>
        <location evidence="6">Cytoplasm</location>
    </subcellularLocation>
</comment>
<dbReference type="HAMAP" id="MF_00031">
    <property type="entry name" value="DNA_HJ_migration_RuvA"/>
    <property type="match status" value="1"/>
</dbReference>
<dbReference type="EMBL" id="MNXQ01000008">
    <property type="protein sequence ID" value="OIP04278.1"/>
    <property type="molecule type" value="Genomic_DNA"/>
</dbReference>
<evidence type="ECO:0000256" key="4">
    <source>
        <dbReference type="ARBA" id="ARBA00023172"/>
    </source>
</evidence>
<dbReference type="Gene3D" id="1.10.150.20">
    <property type="entry name" value="5' to 3' exonuclease, C-terminal subdomain"/>
    <property type="match status" value="1"/>
</dbReference>
<evidence type="ECO:0000313" key="9">
    <source>
        <dbReference type="EMBL" id="OIP04278.1"/>
    </source>
</evidence>
<dbReference type="Pfam" id="PF07499">
    <property type="entry name" value="RuvA_C"/>
    <property type="match status" value="1"/>
</dbReference>
<dbReference type="NCBIfam" id="TIGR00084">
    <property type="entry name" value="ruvA"/>
    <property type="match status" value="1"/>
</dbReference>